<evidence type="ECO:0000313" key="1">
    <source>
        <dbReference type="EMBL" id="CAB4709914.1"/>
    </source>
</evidence>
<name>A0A6J6QRD0_9ZZZZ</name>
<dbReference type="EMBL" id="CAEZXS010000194">
    <property type="protein sequence ID" value="CAB4709914.1"/>
    <property type="molecule type" value="Genomic_DNA"/>
</dbReference>
<dbReference type="Pfam" id="PF08843">
    <property type="entry name" value="AbiEii"/>
    <property type="match status" value="1"/>
</dbReference>
<proteinExistence type="predicted"/>
<dbReference type="EMBL" id="CAFBPW010000093">
    <property type="protein sequence ID" value="CAB5034040.1"/>
    <property type="molecule type" value="Genomic_DNA"/>
</dbReference>
<protein>
    <submittedName>
        <fullName evidence="1">Unannotated protein</fullName>
    </submittedName>
</protein>
<accession>A0A6J6QRD0</accession>
<gene>
    <name evidence="1" type="ORF">UFOPK2582_01372</name>
    <name evidence="2" type="ORF">UFOPK4173_00935</name>
</gene>
<organism evidence="1">
    <name type="scientific">freshwater metagenome</name>
    <dbReference type="NCBI Taxonomy" id="449393"/>
    <lineage>
        <taxon>unclassified sequences</taxon>
        <taxon>metagenomes</taxon>
        <taxon>ecological metagenomes</taxon>
    </lineage>
</organism>
<reference evidence="1" key="1">
    <citation type="submission" date="2020-05" db="EMBL/GenBank/DDBJ databases">
        <authorList>
            <person name="Chiriac C."/>
            <person name="Salcher M."/>
            <person name="Ghai R."/>
            <person name="Kavagutti S V."/>
        </authorList>
    </citation>
    <scope>NUCLEOTIDE SEQUENCE</scope>
</reference>
<sequence>MNASKKPTRATPEGNAYLDLQALAKQSGRPVDEYLTLYALEGFLNRLSQSPRREEFVLKGGVLLAAFDQRRPTRDVDFAVIGLDNDVDNILSILREVAAADVGDGLDIDIGQAAAEVIREDSTGYTGVRVSFPAALASAKVNFNVDVNVGDPITPKPEVIAVPRILGGTIQILGYPVEMVIAEKLVTAIERGTANTRWRDFVDMYRLSNSHSMAGNVLIESCDTVATYRGATLVPLGAALEGFGEIAQARWFAWRNKQKLQAEAPENISELIRALEVFADPVLLRSAAGRLWNPSEREWQ</sequence>
<dbReference type="InterPro" id="IPR014942">
    <property type="entry name" value="AbiEii"/>
</dbReference>
<evidence type="ECO:0000313" key="2">
    <source>
        <dbReference type="EMBL" id="CAB5034040.1"/>
    </source>
</evidence>
<dbReference type="AlphaFoldDB" id="A0A6J6QRD0"/>